<dbReference type="Pfam" id="PF25994">
    <property type="entry name" value="HH_AprE"/>
    <property type="match status" value="1"/>
</dbReference>
<dbReference type="Proteomes" id="UP001220530">
    <property type="component" value="Chromosome"/>
</dbReference>
<name>A0ABY7YQD0_9HYPH</name>
<evidence type="ECO:0000259" key="3">
    <source>
        <dbReference type="Pfam" id="PF25994"/>
    </source>
</evidence>
<dbReference type="EMBL" id="CP118246">
    <property type="protein sequence ID" value="WDR03530.1"/>
    <property type="molecule type" value="Genomic_DNA"/>
</dbReference>
<keyword evidence="1" id="KW-0175">Coiled coil</keyword>
<keyword evidence="5" id="KW-1185">Reference proteome</keyword>
<evidence type="ECO:0000256" key="2">
    <source>
        <dbReference type="SAM" id="MobiDB-lite"/>
    </source>
</evidence>
<proteinExistence type="predicted"/>
<evidence type="ECO:0000256" key="1">
    <source>
        <dbReference type="SAM" id="Coils"/>
    </source>
</evidence>
<evidence type="ECO:0000313" key="5">
    <source>
        <dbReference type="Proteomes" id="UP001220530"/>
    </source>
</evidence>
<reference evidence="4 5" key="1">
    <citation type="submission" date="2023-02" db="EMBL/GenBank/DDBJ databases">
        <title>Devosia algicola sp. nov., isolated from the phycosphere of marine algae.</title>
        <authorList>
            <person name="Kim J.M."/>
            <person name="Lee J.K."/>
            <person name="Choi B.J."/>
            <person name="Bayburt H."/>
            <person name="Jeon C.O."/>
        </authorList>
    </citation>
    <scope>NUCLEOTIDE SEQUENCE [LARGE SCALE GENOMIC DNA]</scope>
    <source>
        <strain evidence="4 5">G20-9</strain>
    </source>
</reference>
<gene>
    <name evidence="4" type="ORF">PSQ19_05410</name>
</gene>
<sequence>MIKALSLAGGDKLSSGDGGRPERELLTTAGTLEVFKDEHLRLLVRRARLDAELAGAKSITLPPQLTDKETIQPLLAAEEAILLARQRQMVAQTVSLDEEVTVLTQEINTFEQKRTATERQLEQARDQLAKITQLSDNGLALSSRVSSLQTNVSDLEGRLLDIDTSRLQARKDIGGA</sequence>
<feature type="coiled-coil region" evidence="1">
    <location>
        <begin position="100"/>
        <end position="134"/>
    </location>
</feature>
<dbReference type="InterPro" id="IPR058781">
    <property type="entry name" value="HH_AprE-like"/>
</dbReference>
<feature type="domain" description="AprE-like long alpha-helical hairpin" evidence="3">
    <location>
        <begin position="31"/>
        <end position="175"/>
    </location>
</feature>
<accession>A0ABY7YQD0</accession>
<feature type="region of interest" description="Disordered" evidence="2">
    <location>
        <begin position="1"/>
        <end position="22"/>
    </location>
</feature>
<evidence type="ECO:0000313" key="4">
    <source>
        <dbReference type="EMBL" id="WDR03530.1"/>
    </source>
</evidence>
<protein>
    <recommendedName>
        <fullName evidence="3">AprE-like long alpha-helical hairpin domain-containing protein</fullName>
    </recommendedName>
</protein>
<organism evidence="4 5">
    <name type="scientific">Devosia algicola</name>
    <dbReference type="NCBI Taxonomy" id="3026418"/>
    <lineage>
        <taxon>Bacteria</taxon>
        <taxon>Pseudomonadati</taxon>
        <taxon>Pseudomonadota</taxon>
        <taxon>Alphaproteobacteria</taxon>
        <taxon>Hyphomicrobiales</taxon>
        <taxon>Devosiaceae</taxon>
        <taxon>Devosia</taxon>
    </lineage>
</organism>